<evidence type="ECO:0000256" key="3">
    <source>
        <dbReference type="SAM" id="MobiDB-lite"/>
    </source>
</evidence>
<dbReference type="Gene3D" id="2.30.110.10">
    <property type="entry name" value="Electron Transport, Fmn-binding Protein, Chain A"/>
    <property type="match status" value="1"/>
</dbReference>
<dbReference type="InterPro" id="IPR002563">
    <property type="entry name" value="Flavin_Rdtase-like_dom"/>
</dbReference>
<sequence length="218" mass="23398">MVALSGNDLDPPEGMRADAAAVWPPPELIDQFLGDMDFEFRLGEDVHLPTDDPDALAEARRFRDVLGRFASGVTVVTSMSGDTPVGMTCQSFCSVSLSPPLVLFCPAKTSRAWPLMRQAGFFCVNLLAASQSDLSNGFATRGEDKYDGVGWSPAKTGAPLLDGVVGWVDCTVERVHEAGDHYVVIGRVQDLGFGESGPDGAPPPLTFYRGRYGTHTED</sequence>
<comment type="caution">
    <text evidence="5">The sequence shown here is derived from an EMBL/GenBank/DDBJ whole genome shotgun (WGS) entry which is preliminary data.</text>
</comment>
<keyword evidence="6" id="KW-1185">Reference proteome</keyword>
<dbReference type="EC" id="1.5.1.-" evidence="5"/>
<protein>
    <submittedName>
        <fullName evidence="5">3-hydroxy-9,10-secoandrosta-1,3,5(10)-triene-9, 17-dione monooxygenase reductase component</fullName>
        <ecNumber evidence="5">1.5.1.-</ecNumber>
    </submittedName>
</protein>
<dbReference type="InterPro" id="IPR050268">
    <property type="entry name" value="NADH-dep_flavin_reductase"/>
</dbReference>
<dbReference type="PANTHER" id="PTHR30466">
    <property type="entry name" value="FLAVIN REDUCTASE"/>
    <property type="match status" value="1"/>
</dbReference>
<keyword evidence="5" id="KW-0503">Monooxygenase</keyword>
<dbReference type="SUPFAM" id="SSF50475">
    <property type="entry name" value="FMN-binding split barrel"/>
    <property type="match status" value="1"/>
</dbReference>
<evidence type="ECO:0000313" key="5">
    <source>
        <dbReference type="EMBL" id="MDR7364605.1"/>
    </source>
</evidence>
<keyword evidence="2 5" id="KW-0560">Oxidoreductase</keyword>
<dbReference type="SMART" id="SM00903">
    <property type="entry name" value="Flavin_Reduct"/>
    <property type="match status" value="1"/>
</dbReference>
<evidence type="ECO:0000256" key="1">
    <source>
        <dbReference type="ARBA" id="ARBA00008898"/>
    </source>
</evidence>
<feature type="region of interest" description="Disordered" evidence="3">
    <location>
        <begin position="195"/>
        <end position="218"/>
    </location>
</feature>
<dbReference type="EMBL" id="JAVDYG010000001">
    <property type="protein sequence ID" value="MDR7364605.1"/>
    <property type="molecule type" value="Genomic_DNA"/>
</dbReference>
<dbReference type="RefSeq" id="WP_310306413.1">
    <property type="nucleotide sequence ID" value="NZ_BAAAPS010000006.1"/>
</dbReference>
<dbReference type="Pfam" id="PF01613">
    <property type="entry name" value="Flavin_Reduct"/>
    <property type="match status" value="1"/>
</dbReference>
<dbReference type="PANTHER" id="PTHR30466:SF11">
    <property type="entry name" value="FLAVIN-DEPENDENT MONOOXYGENASE, REDUCTASE SUBUNIT HSAB"/>
    <property type="match status" value="1"/>
</dbReference>
<proteinExistence type="inferred from homology"/>
<name>A0ABU2C1T1_9ACTN</name>
<gene>
    <name evidence="5" type="ORF">J2S63_004158</name>
</gene>
<accession>A0ABU2C1T1</accession>
<feature type="domain" description="Flavin reductase like" evidence="4">
    <location>
        <begin position="66"/>
        <end position="214"/>
    </location>
</feature>
<evidence type="ECO:0000313" key="6">
    <source>
        <dbReference type="Proteomes" id="UP001183648"/>
    </source>
</evidence>
<comment type="similarity">
    <text evidence="1">Belongs to the non-flavoprotein flavin reductase family.</text>
</comment>
<evidence type="ECO:0000259" key="4">
    <source>
        <dbReference type="SMART" id="SM00903"/>
    </source>
</evidence>
<reference evidence="5 6" key="1">
    <citation type="submission" date="2023-07" db="EMBL/GenBank/DDBJ databases">
        <title>Sequencing the genomes of 1000 actinobacteria strains.</title>
        <authorList>
            <person name="Klenk H.-P."/>
        </authorList>
    </citation>
    <scope>NUCLEOTIDE SEQUENCE [LARGE SCALE GENOMIC DNA]</scope>
    <source>
        <strain evidence="5 6">DSM 19426</strain>
    </source>
</reference>
<dbReference type="InterPro" id="IPR012349">
    <property type="entry name" value="Split_barrel_FMN-bd"/>
</dbReference>
<dbReference type="GO" id="GO:0004497">
    <property type="term" value="F:monooxygenase activity"/>
    <property type="evidence" value="ECO:0007669"/>
    <property type="project" value="UniProtKB-KW"/>
</dbReference>
<evidence type="ECO:0000256" key="2">
    <source>
        <dbReference type="ARBA" id="ARBA00023002"/>
    </source>
</evidence>
<organism evidence="5 6">
    <name type="scientific">Nocardioides marmoribigeumensis</name>
    <dbReference type="NCBI Taxonomy" id="433649"/>
    <lineage>
        <taxon>Bacteria</taxon>
        <taxon>Bacillati</taxon>
        <taxon>Actinomycetota</taxon>
        <taxon>Actinomycetes</taxon>
        <taxon>Propionibacteriales</taxon>
        <taxon>Nocardioidaceae</taxon>
        <taxon>Nocardioides</taxon>
    </lineage>
</organism>
<dbReference type="Proteomes" id="UP001183648">
    <property type="component" value="Unassembled WGS sequence"/>
</dbReference>